<feature type="transmembrane region" description="Helical" evidence="5">
    <location>
        <begin position="59"/>
        <end position="87"/>
    </location>
</feature>
<reference evidence="7" key="1">
    <citation type="submission" date="2020-08" db="EMBL/GenBank/DDBJ databases">
        <title>Genome public.</title>
        <authorList>
            <person name="Liu C."/>
            <person name="Sun Q."/>
        </authorList>
    </citation>
    <scope>NUCLEOTIDE SEQUENCE</scope>
    <source>
        <strain evidence="7">BX8</strain>
    </source>
</reference>
<feature type="transmembrane region" description="Helical" evidence="5">
    <location>
        <begin position="176"/>
        <end position="194"/>
    </location>
</feature>
<dbReference type="EMBL" id="JACONZ010000002">
    <property type="protein sequence ID" value="MBC5581499.1"/>
    <property type="molecule type" value="Genomic_DNA"/>
</dbReference>
<keyword evidence="3 5" id="KW-1133">Transmembrane helix</keyword>
<organism evidence="7 8">
    <name type="scientific">Anaerofilum hominis</name>
    <dbReference type="NCBI Taxonomy" id="2763016"/>
    <lineage>
        <taxon>Bacteria</taxon>
        <taxon>Bacillati</taxon>
        <taxon>Bacillota</taxon>
        <taxon>Clostridia</taxon>
        <taxon>Eubacteriales</taxon>
        <taxon>Oscillospiraceae</taxon>
        <taxon>Anaerofilum</taxon>
    </lineage>
</organism>
<keyword evidence="7" id="KW-0378">Hydrolase</keyword>
<gene>
    <name evidence="7" type="ORF">H8S23_08240</name>
</gene>
<keyword evidence="4 5" id="KW-0472">Membrane</keyword>
<dbReference type="SUPFAM" id="SSF144091">
    <property type="entry name" value="Rhomboid-like"/>
    <property type="match status" value="1"/>
</dbReference>
<sequence>MSWLDKLERKCGKFSIPGLMRIIVAGMALVFCCDLLFPQANLIYYMYFDPALILQGQVWRVFTFIFLPPESSLLFIVFSLYFYYLIGTSLENEWGSFRFTVYYLVGMIGTIVAGFISGGATNSYLNLSLFFAFAAVYPNMQVLLFFLIPIKIKWLAIADGVLFAFQLVFGTWQTRAVIIASLVNFLLFFGPDVLRRMRDNFKYRKQREEWRRQMRG</sequence>
<evidence type="ECO:0000256" key="2">
    <source>
        <dbReference type="ARBA" id="ARBA00022692"/>
    </source>
</evidence>
<feature type="transmembrane region" description="Helical" evidence="5">
    <location>
        <begin position="124"/>
        <end position="147"/>
    </location>
</feature>
<dbReference type="Gene3D" id="1.20.1540.10">
    <property type="entry name" value="Rhomboid-like"/>
    <property type="match status" value="1"/>
</dbReference>
<keyword evidence="8" id="KW-1185">Reference proteome</keyword>
<dbReference type="Pfam" id="PF01694">
    <property type="entry name" value="Rhomboid"/>
    <property type="match status" value="1"/>
</dbReference>
<evidence type="ECO:0000259" key="6">
    <source>
        <dbReference type="Pfam" id="PF01694"/>
    </source>
</evidence>
<evidence type="ECO:0000256" key="1">
    <source>
        <dbReference type="ARBA" id="ARBA00004141"/>
    </source>
</evidence>
<name>A0A923KY46_9FIRM</name>
<proteinExistence type="predicted"/>
<keyword evidence="7" id="KW-0645">Protease</keyword>
<dbReference type="GO" id="GO:0016020">
    <property type="term" value="C:membrane"/>
    <property type="evidence" value="ECO:0007669"/>
    <property type="project" value="UniProtKB-SubCell"/>
</dbReference>
<feature type="transmembrane region" description="Helical" evidence="5">
    <location>
        <begin position="99"/>
        <end position="118"/>
    </location>
</feature>
<evidence type="ECO:0000313" key="8">
    <source>
        <dbReference type="Proteomes" id="UP000659630"/>
    </source>
</evidence>
<evidence type="ECO:0000256" key="4">
    <source>
        <dbReference type="ARBA" id="ARBA00023136"/>
    </source>
</evidence>
<dbReference type="GO" id="GO:0006508">
    <property type="term" value="P:proteolysis"/>
    <property type="evidence" value="ECO:0007669"/>
    <property type="project" value="UniProtKB-KW"/>
</dbReference>
<feature type="domain" description="Peptidase S54 rhomboid" evidence="6">
    <location>
        <begin position="55"/>
        <end position="174"/>
    </location>
</feature>
<dbReference type="InterPro" id="IPR035952">
    <property type="entry name" value="Rhomboid-like_sf"/>
</dbReference>
<feature type="transmembrane region" description="Helical" evidence="5">
    <location>
        <begin position="21"/>
        <end position="47"/>
    </location>
</feature>
<feature type="transmembrane region" description="Helical" evidence="5">
    <location>
        <begin position="154"/>
        <end position="170"/>
    </location>
</feature>
<comment type="caution">
    <text evidence="7">The sequence shown here is derived from an EMBL/GenBank/DDBJ whole genome shotgun (WGS) entry which is preliminary data.</text>
</comment>
<dbReference type="Proteomes" id="UP000659630">
    <property type="component" value="Unassembled WGS sequence"/>
</dbReference>
<dbReference type="AlphaFoldDB" id="A0A923KY46"/>
<evidence type="ECO:0000256" key="3">
    <source>
        <dbReference type="ARBA" id="ARBA00022989"/>
    </source>
</evidence>
<protein>
    <submittedName>
        <fullName evidence="7">Rhomboid family intramembrane serine protease</fullName>
    </submittedName>
</protein>
<comment type="subcellular location">
    <subcellularLocation>
        <location evidence="1">Membrane</location>
        <topology evidence="1">Multi-pass membrane protein</topology>
    </subcellularLocation>
</comment>
<evidence type="ECO:0000313" key="7">
    <source>
        <dbReference type="EMBL" id="MBC5581499.1"/>
    </source>
</evidence>
<accession>A0A923KY46</accession>
<dbReference type="GO" id="GO:0004252">
    <property type="term" value="F:serine-type endopeptidase activity"/>
    <property type="evidence" value="ECO:0007669"/>
    <property type="project" value="InterPro"/>
</dbReference>
<dbReference type="InterPro" id="IPR022764">
    <property type="entry name" value="Peptidase_S54_rhomboid_dom"/>
</dbReference>
<evidence type="ECO:0000256" key="5">
    <source>
        <dbReference type="SAM" id="Phobius"/>
    </source>
</evidence>
<keyword evidence="2 5" id="KW-0812">Transmembrane</keyword>
<dbReference type="RefSeq" id="WP_186887844.1">
    <property type="nucleotide sequence ID" value="NZ_JACONZ010000002.1"/>
</dbReference>
<dbReference type="PANTHER" id="PTHR11009">
    <property type="entry name" value="DER1-LIKE PROTEIN, DERLIN"/>
    <property type="match status" value="1"/>
</dbReference>